<proteinExistence type="predicted"/>
<keyword evidence="2" id="KW-1185">Reference proteome</keyword>
<evidence type="ECO:0000313" key="1">
    <source>
        <dbReference type="EMBL" id="KAJ8644938.1"/>
    </source>
</evidence>
<accession>A0ACC2MHS3</accession>
<evidence type="ECO:0000313" key="2">
    <source>
        <dbReference type="Proteomes" id="UP001234297"/>
    </source>
</evidence>
<sequence length="79" mass="9263">MVRISCSIGIYFFLLLGGVNREENSFRLILIFHHLVLYEWAYVKNPKFHQGQVESEIKNECFVQEGFKGKCYLISTDSK</sequence>
<comment type="caution">
    <text evidence="1">The sequence shown here is derived from an EMBL/GenBank/DDBJ whole genome shotgun (WGS) entry which is preliminary data.</text>
</comment>
<dbReference type="EMBL" id="CM056810">
    <property type="protein sequence ID" value="KAJ8644938.1"/>
    <property type="molecule type" value="Genomic_DNA"/>
</dbReference>
<organism evidence="1 2">
    <name type="scientific">Persea americana</name>
    <name type="common">Avocado</name>
    <dbReference type="NCBI Taxonomy" id="3435"/>
    <lineage>
        <taxon>Eukaryota</taxon>
        <taxon>Viridiplantae</taxon>
        <taxon>Streptophyta</taxon>
        <taxon>Embryophyta</taxon>
        <taxon>Tracheophyta</taxon>
        <taxon>Spermatophyta</taxon>
        <taxon>Magnoliopsida</taxon>
        <taxon>Magnoliidae</taxon>
        <taxon>Laurales</taxon>
        <taxon>Lauraceae</taxon>
        <taxon>Persea</taxon>
    </lineage>
</organism>
<name>A0ACC2MHS3_PERAE</name>
<protein>
    <submittedName>
        <fullName evidence="1">Uncharacterized protein</fullName>
    </submittedName>
</protein>
<gene>
    <name evidence="1" type="ORF">MRB53_006686</name>
</gene>
<reference evidence="1 2" key="1">
    <citation type="journal article" date="2022" name="Hortic Res">
        <title>A haplotype resolved chromosomal level avocado genome allows analysis of novel avocado genes.</title>
        <authorList>
            <person name="Nath O."/>
            <person name="Fletcher S.J."/>
            <person name="Hayward A."/>
            <person name="Shaw L.M."/>
            <person name="Masouleh A.K."/>
            <person name="Furtado A."/>
            <person name="Henry R.J."/>
            <person name="Mitter N."/>
        </authorList>
    </citation>
    <scope>NUCLEOTIDE SEQUENCE [LARGE SCALE GENOMIC DNA]</scope>
    <source>
        <strain evidence="2">cv. Hass</strain>
    </source>
</reference>
<dbReference type="Proteomes" id="UP001234297">
    <property type="component" value="Chromosome 2"/>
</dbReference>